<proteinExistence type="predicted"/>
<reference evidence="2" key="1">
    <citation type="submission" date="2007-07" db="EMBL/GenBank/DDBJ databases">
        <title>PCAP assembly of the Caenorhabditis remanei genome.</title>
        <authorList>
            <consortium name="The Caenorhabditis remanei Sequencing Consortium"/>
            <person name="Wilson R.K."/>
        </authorList>
    </citation>
    <scope>NUCLEOTIDE SEQUENCE [LARGE SCALE GENOMIC DNA]</scope>
    <source>
        <strain evidence="2">PB4641</strain>
    </source>
</reference>
<protein>
    <recommendedName>
        <fullName evidence="1">Sdz-33 F-box domain-containing protein</fullName>
    </recommendedName>
</protein>
<gene>
    <name evidence="2" type="ORF">CRE_13885</name>
</gene>
<feature type="domain" description="Sdz-33 F-box" evidence="1">
    <location>
        <begin position="2"/>
        <end position="47"/>
    </location>
</feature>
<sequence>MGYEKLLEIDSVQVILGGNGISNMGWNSFIKKWIAMETHLNLELLDIDFKSLEQFRALVLYYIPHKVVDGSVKRVLKA</sequence>
<name>E3NWP3_CAERE</name>
<dbReference type="Pfam" id="PF07735">
    <property type="entry name" value="FBA_2"/>
    <property type="match status" value="1"/>
</dbReference>
<evidence type="ECO:0000313" key="2">
    <source>
        <dbReference type="EMBL" id="EFP04330.1"/>
    </source>
</evidence>
<dbReference type="Proteomes" id="UP000008281">
    <property type="component" value="Unassembled WGS sequence"/>
</dbReference>
<dbReference type="AlphaFoldDB" id="E3NWP3"/>
<evidence type="ECO:0000259" key="1">
    <source>
        <dbReference type="Pfam" id="PF07735"/>
    </source>
</evidence>
<dbReference type="InParanoid" id="E3NWP3"/>
<dbReference type="HOGENOM" id="CLU_2624380_0_0_1"/>
<organism evidence="3">
    <name type="scientific">Caenorhabditis remanei</name>
    <name type="common">Caenorhabditis vulgaris</name>
    <dbReference type="NCBI Taxonomy" id="31234"/>
    <lineage>
        <taxon>Eukaryota</taxon>
        <taxon>Metazoa</taxon>
        <taxon>Ecdysozoa</taxon>
        <taxon>Nematoda</taxon>
        <taxon>Chromadorea</taxon>
        <taxon>Rhabditida</taxon>
        <taxon>Rhabditina</taxon>
        <taxon>Rhabditomorpha</taxon>
        <taxon>Rhabditoidea</taxon>
        <taxon>Rhabditidae</taxon>
        <taxon>Peloderinae</taxon>
        <taxon>Caenorhabditis</taxon>
    </lineage>
</organism>
<dbReference type="EMBL" id="DS271751">
    <property type="protein sequence ID" value="EFP04330.1"/>
    <property type="molecule type" value="Genomic_DNA"/>
</dbReference>
<accession>E3NWP3</accession>
<evidence type="ECO:0000313" key="3">
    <source>
        <dbReference type="Proteomes" id="UP000008281"/>
    </source>
</evidence>
<dbReference type="InterPro" id="IPR012885">
    <property type="entry name" value="F-box_Sdz-33"/>
</dbReference>
<keyword evidence="3" id="KW-1185">Reference proteome</keyword>